<proteinExistence type="predicted"/>
<evidence type="ECO:0000256" key="1">
    <source>
        <dbReference type="SAM" id="MobiDB-lite"/>
    </source>
</evidence>
<dbReference type="Proteomes" id="UP000193240">
    <property type="component" value="Unassembled WGS sequence"/>
</dbReference>
<accession>A0A1Y2MBS8</accession>
<keyword evidence="3" id="KW-1185">Reference proteome</keyword>
<dbReference type="EMBL" id="KZ107838">
    <property type="protein sequence ID" value="OSS53573.1"/>
    <property type="molecule type" value="Genomic_DNA"/>
</dbReference>
<name>A0A1Y2MBS8_EPING</name>
<evidence type="ECO:0000313" key="3">
    <source>
        <dbReference type="Proteomes" id="UP000193240"/>
    </source>
</evidence>
<dbReference type="InParanoid" id="A0A1Y2MBS8"/>
<sequence length="148" mass="16198">MQPAACTKSKSMVWNPSSRYLHTVRTIARHENLFGGGPETQIPDPGSPQQTQTQQLKRRISDLPPSPEAIGSHRAVREVDRDLAVRKPSPWTRLASSISRGIVGISARGIYAVIARVGASLNAALELFFSFAVHAVAHRRAHGRLSRT</sequence>
<gene>
    <name evidence="2" type="ORF">B5807_00985</name>
</gene>
<protein>
    <submittedName>
        <fullName evidence="2">Uncharacterized protein</fullName>
    </submittedName>
</protein>
<dbReference type="AlphaFoldDB" id="A0A1Y2MBS8"/>
<organism evidence="2 3">
    <name type="scientific">Epicoccum nigrum</name>
    <name type="common">Soil fungus</name>
    <name type="synonym">Epicoccum purpurascens</name>
    <dbReference type="NCBI Taxonomy" id="105696"/>
    <lineage>
        <taxon>Eukaryota</taxon>
        <taxon>Fungi</taxon>
        <taxon>Dikarya</taxon>
        <taxon>Ascomycota</taxon>
        <taxon>Pezizomycotina</taxon>
        <taxon>Dothideomycetes</taxon>
        <taxon>Pleosporomycetidae</taxon>
        <taxon>Pleosporales</taxon>
        <taxon>Pleosporineae</taxon>
        <taxon>Didymellaceae</taxon>
        <taxon>Epicoccum</taxon>
    </lineage>
</organism>
<feature type="region of interest" description="Disordered" evidence="1">
    <location>
        <begin position="33"/>
        <end position="75"/>
    </location>
</feature>
<evidence type="ECO:0000313" key="2">
    <source>
        <dbReference type="EMBL" id="OSS53573.1"/>
    </source>
</evidence>
<reference evidence="2 3" key="1">
    <citation type="journal article" date="2017" name="Genome Announc.">
        <title>Genome sequence of the saprophytic ascomycete Epicoccum nigrum ICMP 19927 strain isolated from New Zealand.</title>
        <authorList>
            <person name="Fokin M."/>
            <person name="Fleetwood D."/>
            <person name="Weir B.S."/>
            <person name="Villas-Boas S.G."/>
        </authorList>
    </citation>
    <scope>NUCLEOTIDE SEQUENCE [LARGE SCALE GENOMIC DNA]</scope>
    <source>
        <strain evidence="2 3">ICMP 19927</strain>
    </source>
</reference>